<keyword evidence="2" id="KW-0472">Membrane</keyword>
<feature type="compositionally biased region" description="Basic and acidic residues" evidence="1">
    <location>
        <begin position="87"/>
        <end position="97"/>
    </location>
</feature>
<feature type="transmembrane region" description="Helical" evidence="2">
    <location>
        <begin position="173"/>
        <end position="192"/>
    </location>
</feature>
<feature type="region of interest" description="Disordered" evidence="1">
    <location>
        <begin position="83"/>
        <end position="103"/>
    </location>
</feature>
<accession>A0A914EPQ9</accession>
<keyword evidence="2" id="KW-0812">Transmembrane</keyword>
<organism evidence="3 4">
    <name type="scientific">Acrobeloides nanus</name>
    <dbReference type="NCBI Taxonomy" id="290746"/>
    <lineage>
        <taxon>Eukaryota</taxon>
        <taxon>Metazoa</taxon>
        <taxon>Ecdysozoa</taxon>
        <taxon>Nematoda</taxon>
        <taxon>Chromadorea</taxon>
        <taxon>Rhabditida</taxon>
        <taxon>Tylenchina</taxon>
        <taxon>Cephalobomorpha</taxon>
        <taxon>Cephaloboidea</taxon>
        <taxon>Cephalobidae</taxon>
        <taxon>Acrobeloides</taxon>
    </lineage>
</organism>
<protein>
    <submittedName>
        <fullName evidence="4">Uncharacterized protein</fullName>
    </submittedName>
</protein>
<dbReference type="WBParaSite" id="ACRNAN_scaffold9265.g10986.t1">
    <property type="protein sequence ID" value="ACRNAN_scaffold9265.g10986.t1"/>
    <property type="gene ID" value="ACRNAN_scaffold9265.g10986"/>
</dbReference>
<proteinExistence type="predicted"/>
<evidence type="ECO:0000313" key="4">
    <source>
        <dbReference type="WBParaSite" id="ACRNAN_scaffold9265.g10986.t1"/>
    </source>
</evidence>
<sequence length="201" mass="23006">MSVKSANIRSRVNKKDRRWSKISVGKEDAEIVAELWEFRKAKEKAGLTHPSTPKQHALPIPSQKLTQPIKILDLNQNELMTLPGTPEKLEEPHRKASTDLSTTSSSIEQWVQTDLETDFILEMLETTPNCPNYGQAVFQEQHKITQHEPTLTTLLTSMIHLVKSKPDLTRKTAYYVIVLALFMLFIGFIFFFSGKYIHDPL</sequence>
<evidence type="ECO:0000256" key="1">
    <source>
        <dbReference type="SAM" id="MobiDB-lite"/>
    </source>
</evidence>
<evidence type="ECO:0000313" key="3">
    <source>
        <dbReference type="Proteomes" id="UP000887540"/>
    </source>
</evidence>
<keyword evidence="3" id="KW-1185">Reference proteome</keyword>
<name>A0A914EPQ9_9BILA</name>
<reference evidence="4" key="1">
    <citation type="submission" date="2022-11" db="UniProtKB">
        <authorList>
            <consortium name="WormBaseParasite"/>
        </authorList>
    </citation>
    <scope>IDENTIFICATION</scope>
</reference>
<keyword evidence="2" id="KW-1133">Transmembrane helix</keyword>
<evidence type="ECO:0000256" key="2">
    <source>
        <dbReference type="SAM" id="Phobius"/>
    </source>
</evidence>
<dbReference type="Proteomes" id="UP000887540">
    <property type="component" value="Unplaced"/>
</dbReference>
<dbReference type="AlphaFoldDB" id="A0A914EPQ9"/>